<dbReference type="CDD" id="cd06257">
    <property type="entry name" value="DnaJ"/>
    <property type="match status" value="1"/>
</dbReference>
<keyword evidence="9 14" id="KW-0346">Stress response</keyword>
<reference evidence="18 19" key="1">
    <citation type="submission" date="2020-08" db="EMBL/GenBank/DDBJ databases">
        <title>Genomic Encyclopedia of Type Strains, Phase IV (KMG-IV): sequencing the most valuable type-strain genomes for metagenomic binning, comparative biology and taxonomic classification.</title>
        <authorList>
            <person name="Goeker M."/>
        </authorList>
    </citation>
    <scope>NUCLEOTIDE SEQUENCE [LARGE SCALE GENOMIC DNA]</scope>
    <source>
        <strain evidence="18 19">DSM 26723</strain>
    </source>
</reference>
<evidence type="ECO:0000256" key="11">
    <source>
        <dbReference type="ARBA" id="ARBA00053423"/>
    </source>
</evidence>
<dbReference type="InterPro" id="IPR018253">
    <property type="entry name" value="DnaJ_domain_CS"/>
</dbReference>
<keyword evidence="8 14" id="KW-0862">Zinc</keyword>
<feature type="binding site" evidence="14">
    <location>
        <position position="187"/>
    </location>
    <ligand>
        <name>Zn(2+)</name>
        <dbReference type="ChEBI" id="CHEBI:29105"/>
        <label>2</label>
    </ligand>
</feature>
<evidence type="ECO:0000256" key="1">
    <source>
        <dbReference type="ARBA" id="ARBA00004496"/>
    </source>
</evidence>
<organism evidence="18 19">
    <name type="scientific">Povalibacter uvarum</name>
    <dbReference type="NCBI Taxonomy" id="732238"/>
    <lineage>
        <taxon>Bacteria</taxon>
        <taxon>Pseudomonadati</taxon>
        <taxon>Pseudomonadota</taxon>
        <taxon>Gammaproteobacteria</taxon>
        <taxon>Steroidobacterales</taxon>
        <taxon>Steroidobacteraceae</taxon>
        <taxon>Povalibacter</taxon>
    </lineage>
</organism>
<dbReference type="PANTHER" id="PTHR43096">
    <property type="entry name" value="DNAJ HOMOLOG 1, MITOCHONDRIAL-RELATED"/>
    <property type="match status" value="1"/>
</dbReference>
<dbReference type="Proteomes" id="UP000588068">
    <property type="component" value="Unassembled WGS sequence"/>
</dbReference>
<sequence length="376" mass="41194">MSKRDYYLVLEVSRTATEAELKKAYRRLAMKYHPDRNPDDHEAEEKFKEAKEAYEVLTDAQKRAIYDQHGHEGLAARGGGGGFGAGDAFSDIFGDVFGDIFGGGRRGGRQQVFRGADLRYDLELDLEQAVFGHDSTVEFTTLGECEPCKGSGAAPGSKAATCETCNGVGQVRMQQGFFAVQQTCPRCKGRGQIITQPCDSCLGQGRLRRSKTLSVKVPPGVDNGDRIRLAGEGEAGRNGGPAGDLYVEIRVREHAIFERDGSHLSCEVPVSFVTAALGGTVEVPTLGGNVELKVPNETQSGRVFRLREKGVKPVRGGAVGDLFCRIVVETPVNLTEEQREMLRQFDSTMRTSSHNHSPRERTWLDGVKRFFGTMRS</sequence>
<dbReference type="NCBIfam" id="TIGR02349">
    <property type="entry name" value="DnaJ_bact"/>
    <property type="match status" value="1"/>
</dbReference>
<evidence type="ECO:0000256" key="15">
    <source>
        <dbReference type="PROSITE-ProRule" id="PRU00546"/>
    </source>
</evidence>
<comment type="domain">
    <text evidence="14">The J domain is necessary and sufficient to stimulate DnaK ATPase activity. Zinc center 1 plays an important role in the autonomous, DnaK-independent chaperone activity of DnaJ. Zinc center 2 is essential for interaction with DnaK and for DnaJ activity.</text>
</comment>
<feature type="repeat" description="CXXCXGXG motif" evidence="14">
    <location>
        <begin position="198"/>
        <end position="205"/>
    </location>
</feature>
<dbReference type="CDD" id="cd10747">
    <property type="entry name" value="DnaJ_C"/>
    <property type="match status" value="1"/>
</dbReference>
<dbReference type="FunFam" id="1.10.287.110:FF:000034">
    <property type="entry name" value="Chaperone protein DnaJ"/>
    <property type="match status" value="1"/>
</dbReference>
<feature type="binding site" evidence="14">
    <location>
        <position position="162"/>
    </location>
    <ligand>
        <name>Zn(2+)</name>
        <dbReference type="ChEBI" id="CHEBI:29105"/>
        <label>2</label>
    </ligand>
</feature>
<evidence type="ECO:0000256" key="14">
    <source>
        <dbReference type="HAMAP-Rule" id="MF_01152"/>
    </source>
</evidence>
<feature type="binding site" evidence="14">
    <location>
        <position position="184"/>
    </location>
    <ligand>
        <name>Zn(2+)</name>
        <dbReference type="ChEBI" id="CHEBI:29105"/>
        <label>2</label>
    </ligand>
</feature>
<keyword evidence="6 14" id="KW-0677">Repeat</keyword>
<accession>A0A841HFH8</accession>
<keyword evidence="19" id="KW-1185">Reference proteome</keyword>
<dbReference type="CDD" id="cd10719">
    <property type="entry name" value="DnaJ_zf"/>
    <property type="match status" value="1"/>
</dbReference>
<feature type="repeat" description="CXXCXGXG motif" evidence="14">
    <location>
        <begin position="162"/>
        <end position="169"/>
    </location>
</feature>
<dbReference type="InterPro" id="IPR036410">
    <property type="entry name" value="HSP_DnaJ_Cys-rich_dom_sf"/>
</dbReference>
<dbReference type="Pfam" id="PF00226">
    <property type="entry name" value="DnaJ"/>
    <property type="match status" value="1"/>
</dbReference>
<dbReference type="GO" id="GO:0005737">
    <property type="term" value="C:cytoplasm"/>
    <property type="evidence" value="ECO:0007669"/>
    <property type="project" value="UniProtKB-SubCell"/>
</dbReference>
<evidence type="ECO:0000256" key="9">
    <source>
        <dbReference type="ARBA" id="ARBA00023016"/>
    </source>
</evidence>
<dbReference type="Pfam" id="PF00684">
    <property type="entry name" value="DnaJ_CXXCXGXG"/>
    <property type="match status" value="1"/>
</dbReference>
<comment type="subcellular location">
    <subcellularLocation>
        <location evidence="1 14">Cytoplasm</location>
    </subcellularLocation>
</comment>
<dbReference type="FunFam" id="2.60.260.20:FF:000004">
    <property type="entry name" value="Molecular chaperone DnaJ"/>
    <property type="match status" value="1"/>
</dbReference>
<feature type="binding site" evidence="14">
    <location>
        <position position="148"/>
    </location>
    <ligand>
        <name>Zn(2+)</name>
        <dbReference type="ChEBI" id="CHEBI:29105"/>
        <label>1</label>
    </ligand>
</feature>
<comment type="subunit">
    <text evidence="2 14">Homodimer.</text>
</comment>
<dbReference type="AlphaFoldDB" id="A0A841HFH8"/>
<proteinExistence type="inferred from homology"/>
<feature type="binding site" evidence="14">
    <location>
        <position position="145"/>
    </location>
    <ligand>
        <name>Zn(2+)</name>
        <dbReference type="ChEBI" id="CHEBI:29105"/>
        <label>1</label>
    </ligand>
</feature>
<dbReference type="GO" id="GO:0031072">
    <property type="term" value="F:heat shock protein binding"/>
    <property type="evidence" value="ECO:0007669"/>
    <property type="project" value="InterPro"/>
</dbReference>
<comment type="caution">
    <text evidence="18">The sequence shown here is derived from an EMBL/GenBank/DDBJ whole genome shotgun (WGS) entry which is preliminary data.</text>
</comment>
<dbReference type="InterPro" id="IPR012724">
    <property type="entry name" value="DnaJ"/>
</dbReference>
<comment type="similarity">
    <text evidence="12 14">Belongs to the DnaJ family.</text>
</comment>
<evidence type="ECO:0000256" key="12">
    <source>
        <dbReference type="ARBA" id="ARBA00061004"/>
    </source>
</evidence>
<evidence type="ECO:0000259" key="16">
    <source>
        <dbReference type="PROSITE" id="PS50076"/>
    </source>
</evidence>
<dbReference type="SUPFAM" id="SSF49493">
    <property type="entry name" value="HSP40/DnaJ peptide-binding domain"/>
    <property type="match status" value="2"/>
</dbReference>
<dbReference type="SMART" id="SM00271">
    <property type="entry name" value="DnaJ"/>
    <property type="match status" value="1"/>
</dbReference>
<evidence type="ECO:0000313" key="19">
    <source>
        <dbReference type="Proteomes" id="UP000588068"/>
    </source>
</evidence>
<keyword evidence="4 14" id="KW-0235">DNA replication</keyword>
<dbReference type="InterPro" id="IPR036869">
    <property type="entry name" value="J_dom_sf"/>
</dbReference>
<feature type="binding site" evidence="14">
    <location>
        <position position="198"/>
    </location>
    <ligand>
        <name>Zn(2+)</name>
        <dbReference type="ChEBI" id="CHEBI:29105"/>
        <label>1</label>
    </ligand>
</feature>
<dbReference type="PROSITE" id="PS51188">
    <property type="entry name" value="ZF_CR"/>
    <property type="match status" value="1"/>
</dbReference>
<dbReference type="GO" id="GO:0009408">
    <property type="term" value="P:response to heat"/>
    <property type="evidence" value="ECO:0007669"/>
    <property type="project" value="InterPro"/>
</dbReference>
<keyword evidence="10 14" id="KW-0143">Chaperone</keyword>
<keyword evidence="7 14" id="KW-0863">Zinc-finger</keyword>
<dbReference type="InterPro" id="IPR008971">
    <property type="entry name" value="HSP40/DnaJ_pept-bd"/>
</dbReference>
<evidence type="ECO:0000256" key="5">
    <source>
        <dbReference type="ARBA" id="ARBA00022723"/>
    </source>
</evidence>
<feature type="repeat" description="CXXCXGXG motif" evidence="14">
    <location>
        <begin position="145"/>
        <end position="152"/>
    </location>
</feature>
<dbReference type="Gene3D" id="2.10.230.10">
    <property type="entry name" value="Heat shock protein DnaJ, cysteine-rich domain"/>
    <property type="match status" value="1"/>
</dbReference>
<dbReference type="InterPro" id="IPR001305">
    <property type="entry name" value="HSP_DnaJ_Cys-rich_dom"/>
</dbReference>
<dbReference type="RefSeq" id="WP_184329637.1">
    <property type="nucleotide sequence ID" value="NZ_JACHHZ010000001.1"/>
</dbReference>
<dbReference type="EMBL" id="JACHHZ010000001">
    <property type="protein sequence ID" value="MBB6091871.1"/>
    <property type="molecule type" value="Genomic_DNA"/>
</dbReference>
<dbReference type="GO" id="GO:0006260">
    <property type="term" value="P:DNA replication"/>
    <property type="evidence" value="ECO:0007669"/>
    <property type="project" value="UniProtKB-KW"/>
</dbReference>
<evidence type="ECO:0000256" key="7">
    <source>
        <dbReference type="ARBA" id="ARBA00022771"/>
    </source>
</evidence>
<dbReference type="PANTHER" id="PTHR43096:SF48">
    <property type="entry name" value="CHAPERONE PROTEIN DNAJ"/>
    <property type="match status" value="1"/>
</dbReference>
<dbReference type="NCBIfam" id="NF008035">
    <property type="entry name" value="PRK10767.1"/>
    <property type="match status" value="1"/>
</dbReference>
<evidence type="ECO:0000256" key="13">
    <source>
        <dbReference type="ARBA" id="ARBA00067609"/>
    </source>
</evidence>
<dbReference type="Gene3D" id="2.60.260.20">
    <property type="entry name" value="Urease metallochaperone UreE, N-terminal domain"/>
    <property type="match status" value="2"/>
</dbReference>
<feature type="repeat" description="CXXCXGXG motif" evidence="14">
    <location>
        <begin position="184"/>
        <end position="191"/>
    </location>
</feature>
<dbReference type="PRINTS" id="PR00625">
    <property type="entry name" value="JDOMAIN"/>
</dbReference>
<evidence type="ECO:0000256" key="2">
    <source>
        <dbReference type="ARBA" id="ARBA00011738"/>
    </source>
</evidence>
<dbReference type="Gene3D" id="1.10.287.110">
    <property type="entry name" value="DnaJ domain"/>
    <property type="match status" value="1"/>
</dbReference>
<evidence type="ECO:0000313" key="18">
    <source>
        <dbReference type="EMBL" id="MBB6091871.1"/>
    </source>
</evidence>
<dbReference type="GO" id="GO:0042026">
    <property type="term" value="P:protein refolding"/>
    <property type="evidence" value="ECO:0007669"/>
    <property type="project" value="TreeGrafter"/>
</dbReference>
<evidence type="ECO:0000256" key="4">
    <source>
        <dbReference type="ARBA" id="ARBA00022705"/>
    </source>
</evidence>
<name>A0A841HFH8_9GAMM</name>
<comment type="function">
    <text evidence="11 14">Participates actively in the response to hyperosmotic and heat shock by preventing the aggregation of stress-denatured proteins and by disaggregating proteins, also in an autonomous, DnaK-independent fashion. Unfolded proteins bind initially to DnaJ; upon interaction with the DnaJ-bound protein, DnaK hydrolyzes its bound ATP, resulting in the formation of a stable complex. GrpE releases ADP from DnaK; ATP binding to DnaK triggers the release of the substrate protein, thus completing the reaction cycle. Several rounds of ATP-dependent interactions between DnaJ, DnaK and GrpE are required for fully efficient folding. Also involved, together with DnaK and GrpE, in the DNA replication of plasmids through activation of initiation proteins.</text>
</comment>
<feature type="binding site" evidence="14">
    <location>
        <position position="201"/>
    </location>
    <ligand>
        <name>Zn(2+)</name>
        <dbReference type="ChEBI" id="CHEBI:29105"/>
        <label>1</label>
    </ligand>
</feature>
<dbReference type="Pfam" id="PF01556">
    <property type="entry name" value="DnaJ_C"/>
    <property type="match status" value="1"/>
</dbReference>
<dbReference type="SUPFAM" id="SSF57938">
    <property type="entry name" value="DnaJ/Hsp40 cysteine-rich domain"/>
    <property type="match status" value="1"/>
</dbReference>
<evidence type="ECO:0000256" key="3">
    <source>
        <dbReference type="ARBA" id="ARBA00022490"/>
    </source>
</evidence>
<evidence type="ECO:0000259" key="17">
    <source>
        <dbReference type="PROSITE" id="PS51188"/>
    </source>
</evidence>
<dbReference type="GO" id="GO:0008270">
    <property type="term" value="F:zinc ion binding"/>
    <property type="evidence" value="ECO:0007669"/>
    <property type="project" value="UniProtKB-UniRule"/>
</dbReference>
<comment type="cofactor">
    <cofactor evidence="14">
        <name>Zn(2+)</name>
        <dbReference type="ChEBI" id="CHEBI:29105"/>
    </cofactor>
    <text evidence="14">Binds 2 Zn(2+) ions per monomer.</text>
</comment>
<evidence type="ECO:0000256" key="8">
    <source>
        <dbReference type="ARBA" id="ARBA00022833"/>
    </source>
</evidence>
<dbReference type="PROSITE" id="PS00636">
    <property type="entry name" value="DNAJ_1"/>
    <property type="match status" value="1"/>
</dbReference>
<evidence type="ECO:0000256" key="6">
    <source>
        <dbReference type="ARBA" id="ARBA00022737"/>
    </source>
</evidence>
<protein>
    <recommendedName>
        <fullName evidence="13 14">Chaperone protein DnaJ</fullName>
    </recommendedName>
</protein>
<dbReference type="GO" id="GO:0005524">
    <property type="term" value="F:ATP binding"/>
    <property type="evidence" value="ECO:0007669"/>
    <property type="project" value="InterPro"/>
</dbReference>
<keyword evidence="3 14" id="KW-0963">Cytoplasm</keyword>
<dbReference type="InterPro" id="IPR002939">
    <property type="entry name" value="DnaJ_C"/>
</dbReference>
<dbReference type="FunFam" id="2.10.230.10:FF:000002">
    <property type="entry name" value="Molecular chaperone DnaJ"/>
    <property type="match status" value="1"/>
</dbReference>
<feature type="zinc finger region" description="CR-type" evidence="15">
    <location>
        <begin position="132"/>
        <end position="210"/>
    </location>
</feature>
<dbReference type="InterPro" id="IPR001623">
    <property type="entry name" value="DnaJ_domain"/>
</dbReference>
<keyword evidence="5 14" id="KW-0479">Metal-binding</keyword>
<gene>
    <name evidence="14" type="primary">dnaJ</name>
    <name evidence="18" type="ORF">HNQ60_000717</name>
</gene>
<feature type="domain" description="J" evidence="16">
    <location>
        <begin position="5"/>
        <end position="70"/>
    </location>
</feature>
<feature type="domain" description="CR-type" evidence="17">
    <location>
        <begin position="132"/>
        <end position="210"/>
    </location>
</feature>
<dbReference type="HAMAP" id="MF_01152">
    <property type="entry name" value="DnaJ"/>
    <property type="match status" value="1"/>
</dbReference>
<feature type="binding site" evidence="14">
    <location>
        <position position="165"/>
    </location>
    <ligand>
        <name>Zn(2+)</name>
        <dbReference type="ChEBI" id="CHEBI:29105"/>
        <label>2</label>
    </ligand>
</feature>
<dbReference type="PROSITE" id="PS50076">
    <property type="entry name" value="DNAJ_2"/>
    <property type="match status" value="1"/>
</dbReference>
<evidence type="ECO:0000256" key="10">
    <source>
        <dbReference type="ARBA" id="ARBA00023186"/>
    </source>
</evidence>
<dbReference type="SUPFAM" id="SSF46565">
    <property type="entry name" value="Chaperone J-domain"/>
    <property type="match status" value="1"/>
</dbReference>
<dbReference type="GO" id="GO:0051082">
    <property type="term" value="F:unfolded protein binding"/>
    <property type="evidence" value="ECO:0007669"/>
    <property type="project" value="UniProtKB-UniRule"/>
</dbReference>